<feature type="compositionally biased region" description="Basic residues" evidence="1">
    <location>
        <begin position="188"/>
        <end position="197"/>
    </location>
</feature>
<feature type="compositionally biased region" description="Polar residues" evidence="1">
    <location>
        <begin position="19"/>
        <end position="39"/>
    </location>
</feature>
<dbReference type="InterPro" id="IPR003959">
    <property type="entry name" value="ATPase_AAA_core"/>
</dbReference>
<accession>A0AAN8ETY8</accession>
<dbReference type="AlphaFoldDB" id="A0AAN8ETY8"/>
<dbReference type="InterPro" id="IPR027417">
    <property type="entry name" value="P-loop_NTPase"/>
</dbReference>
<comment type="caution">
    <text evidence="3">The sequence shown here is derived from an EMBL/GenBank/DDBJ whole genome shotgun (WGS) entry which is preliminary data.</text>
</comment>
<feature type="compositionally biased region" description="Polar residues" evidence="1">
    <location>
        <begin position="116"/>
        <end position="126"/>
    </location>
</feature>
<name>A0AAN8ETY8_9EURO</name>
<dbReference type="Pfam" id="PF00004">
    <property type="entry name" value="AAA"/>
    <property type="match status" value="1"/>
</dbReference>
<organism evidence="3 4">
    <name type="scientific">Knufia fluminis</name>
    <dbReference type="NCBI Taxonomy" id="191047"/>
    <lineage>
        <taxon>Eukaryota</taxon>
        <taxon>Fungi</taxon>
        <taxon>Dikarya</taxon>
        <taxon>Ascomycota</taxon>
        <taxon>Pezizomycotina</taxon>
        <taxon>Eurotiomycetes</taxon>
        <taxon>Chaetothyriomycetidae</taxon>
        <taxon>Chaetothyriales</taxon>
        <taxon>Trichomeriaceae</taxon>
        <taxon>Knufia</taxon>
    </lineage>
</organism>
<dbReference type="SUPFAM" id="SSF52540">
    <property type="entry name" value="P-loop containing nucleoside triphosphate hydrolases"/>
    <property type="match status" value="1"/>
</dbReference>
<dbReference type="Proteomes" id="UP001316803">
    <property type="component" value="Unassembled WGS sequence"/>
</dbReference>
<dbReference type="GO" id="GO:0005524">
    <property type="term" value="F:ATP binding"/>
    <property type="evidence" value="ECO:0007669"/>
    <property type="project" value="InterPro"/>
</dbReference>
<dbReference type="PANTHER" id="PTHR23389">
    <property type="entry name" value="CHROMOSOME TRANSMISSION FIDELITY FACTOR 18"/>
    <property type="match status" value="1"/>
</dbReference>
<dbReference type="SMART" id="SM00382">
    <property type="entry name" value="AAA"/>
    <property type="match status" value="1"/>
</dbReference>
<dbReference type="Gene3D" id="3.40.50.300">
    <property type="entry name" value="P-loop containing nucleotide triphosphate hydrolases"/>
    <property type="match status" value="1"/>
</dbReference>
<feature type="compositionally biased region" description="Polar residues" evidence="1">
    <location>
        <begin position="224"/>
        <end position="234"/>
    </location>
</feature>
<evidence type="ECO:0000256" key="1">
    <source>
        <dbReference type="SAM" id="MobiDB-lite"/>
    </source>
</evidence>
<dbReference type="GO" id="GO:0016887">
    <property type="term" value="F:ATP hydrolysis activity"/>
    <property type="evidence" value="ECO:0007669"/>
    <property type="project" value="InterPro"/>
</dbReference>
<evidence type="ECO:0000313" key="4">
    <source>
        <dbReference type="Proteomes" id="UP001316803"/>
    </source>
</evidence>
<dbReference type="GO" id="GO:0005634">
    <property type="term" value="C:nucleus"/>
    <property type="evidence" value="ECO:0007669"/>
    <property type="project" value="TreeGrafter"/>
</dbReference>
<feature type="compositionally biased region" description="Basic residues" evidence="1">
    <location>
        <begin position="144"/>
        <end position="153"/>
    </location>
</feature>
<proteinExistence type="predicted"/>
<dbReference type="PANTHER" id="PTHR23389:SF21">
    <property type="entry name" value="ATPASE FAMILY AAA DOMAIN-CONTAINING PROTEIN 5"/>
    <property type="match status" value="1"/>
</dbReference>
<dbReference type="EMBL" id="JAKLMC020000017">
    <property type="protein sequence ID" value="KAK5952018.1"/>
    <property type="molecule type" value="Genomic_DNA"/>
</dbReference>
<dbReference type="InterPro" id="IPR003593">
    <property type="entry name" value="AAA+_ATPase"/>
</dbReference>
<gene>
    <name evidence="3" type="ORF">OHC33_006904</name>
</gene>
<dbReference type="GO" id="GO:0003677">
    <property type="term" value="F:DNA binding"/>
    <property type="evidence" value="ECO:0007669"/>
    <property type="project" value="TreeGrafter"/>
</dbReference>
<keyword evidence="4" id="KW-1185">Reference proteome</keyword>
<reference evidence="3 4" key="1">
    <citation type="submission" date="2022-12" db="EMBL/GenBank/DDBJ databases">
        <title>Genomic features and morphological characterization of a novel Knufia sp. strain isolated from spacecraft assembly facility.</title>
        <authorList>
            <person name="Teixeira M."/>
            <person name="Chander A.M."/>
            <person name="Stajich J.E."/>
            <person name="Venkateswaran K."/>
        </authorList>
    </citation>
    <scope>NUCLEOTIDE SEQUENCE [LARGE SCALE GENOMIC DNA]</scope>
    <source>
        <strain evidence="3 4">FJI-L2-BK-P2</strain>
    </source>
</reference>
<evidence type="ECO:0000259" key="2">
    <source>
        <dbReference type="SMART" id="SM00382"/>
    </source>
</evidence>
<evidence type="ECO:0000313" key="3">
    <source>
        <dbReference type="EMBL" id="KAK5952018.1"/>
    </source>
</evidence>
<feature type="region of interest" description="Disordered" evidence="1">
    <location>
        <begin position="984"/>
        <end position="1012"/>
    </location>
</feature>
<feature type="compositionally biased region" description="Polar residues" evidence="1">
    <location>
        <begin position="619"/>
        <end position="636"/>
    </location>
</feature>
<protein>
    <recommendedName>
        <fullName evidence="2">AAA+ ATPase domain-containing protein</fullName>
    </recommendedName>
</protein>
<sequence length="1050" mass="115717">MDPVPTERTTQRAHELSLQPRTTDTQTDSKETPPSSVPQEHNAAARQGHGELSPVYTDHSDEDQDGRATKVVHAFDVLGDRRKRRRVSQEPEGPASESRQETMLPGDEARDGASTVVPQGTAQVNHTDLGPVSGVLSAAPQSTPKRRRGRPPKSKSAERAKTIQDGVVEQNQQTNRQDECMQASNTPKKQRTPRKKVMQISTSGTLFEGPSALQATPPTPRGSGRSTETAKNSKNLTLKNGKFIQTLVVVIKYRDLSSEPGLFGNKITDILSKPSRNVSSKIEPRVPGKGVQESNAAKTTHPFFLGLAGQRPENSAVASAGTDISGHTTDEEPPGVDVKPPVAWKDIVFKSNKPAASKDLQLEKPVWPPLPYQHVRPTTVTTVQASATDIARSGRKSKARGCHINDKESLLSCFTPSLSQPSNVQHRVLSPERLCTTAQLALAQVLPAGSAQGVHALAAARAHALQTVSAFDRVEAPGPLPWTQQYAPTSWEQVLQPQCYNLYDWLRGLAVHHVKQGLDPTQYRPATKRRKRQKKRDDELDDFIVDDSQEFDSNKIKNAIIIVGPNGCGKTASVYAVAKQLGFEVFEIHAGMRRSQKDIFDKVGDMAQNHMVQRGQPLSRDSSVLNETELPSSQEEPAQPSVAAFLTGPGKRKALQATRTTTPQPSKEQKQSLILFEEVDHIFEDDRGFWAGVQSLIQNSKRPVVLTCNDLQNIPLEELDLHTTLTYVTPQADAVSEYLTYVAAAEGHLIQPQAIESLYRSKGCDLRATLTELDFWCQMAVGSEKCGLDWLPLFNATSGPVSSSADQPRQRIFSKDTFREGLNLLPELPHSLEDGMNLAGTWLDTAVHELHETAPIERNWPRSVTMQETLDELEVMSDAEMLDSSVHPLLYVPTFDGRPVAEIFTKRVELVHAKIACQDKSQVRPLTFACLELLSVERPVFPPAQGRLAPSLDLPRSALAADVAPYVRSIALFDQRLEQQRDELFSSQGKKARTTRAARAAAEGGDKANTRRERWFPPNLDLEAVLKTGNNWPQWPIDHSFEEASVSTTP</sequence>
<feature type="domain" description="AAA+ ATPase" evidence="2">
    <location>
        <begin position="556"/>
        <end position="735"/>
    </location>
</feature>
<feature type="region of interest" description="Disordered" evidence="1">
    <location>
        <begin position="312"/>
        <end position="338"/>
    </location>
</feature>
<feature type="region of interest" description="Disordered" evidence="1">
    <location>
        <begin position="1"/>
        <end position="234"/>
    </location>
</feature>
<feature type="region of interest" description="Disordered" evidence="1">
    <location>
        <begin position="613"/>
        <end position="641"/>
    </location>
</feature>